<dbReference type="SMART" id="SM00382">
    <property type="entry name" value="AAA"/>
    <property type="match status" value="1"/>
</dbReference>
<dbReference type="PROSITE" id="PS50893">
    <property type="entry name" value="ABC_TRANSPORTER_2"/>
    <property type="match status" value="1"/>
</dbReference>
<keyword evidence="11" id="KW-1185">Reference proteome</keyword>
<keyword evidence="5 7" id="KW-1133">Transmembrane helix</keyword>
<evidence type="ECO:0000256" key="2">
    <source>
        <dbReference type="ARBA" id="ARBA00022692"/>
    </source>
</evidence>
<dbReference type="SUPFAM" id="SSF52540">
    <property type="entry name" value="P-loop containing nucleoside triphosphate hydrolases"/>
    <property type="match status" value="1"/>
</dbReference>
<evidence type="ECO:0000313" key="11">
    <source>
        <dbReference type="Proteomes" id="UP000438699"/>
    </source>
</evidence>
<evidence type="ECO:0000256" key="6">
    <source>
        <dbReference type="ARBA" id="ARBA00023136"/>
    </source>
</evidence>
<dbReference type="GO" id="GO:0015421">
    <property type="term" value="F:ABC-type oligopeptide transporter activity"/>
    <property type="evidence" value="ECO:0007669"/>
    <property type="project" value="TreeGrafter"/>
</dbReference>
<dbReference type="GO" id="GO:0016887">
    <property type="term" value="F:ATP hydrolysis activity"/>
    <property type="evidence" value="ECO:0007669"/>
    <property type="project" value="InterPro"/>
</dbReference>
<dbReference type="Pfam" id="PF00005">
    <property type="entry name" value="ABC_tran"/>
    <property type="match status" value="1"/>
</dbReference>
<keyword evidence="3" id="KW-0547">Nucleotide-binding</keyword>
<dbReference type="OrthoDB" id="9760168at2"/>
<feature type="transmembrane region" description="Helical" evidence="7">
    <location>
        <begin position="254"/>
        <end position="273"/>
    </location>
</feature>
<dbReference type="GO" id="GO:0005524">
    <property type="term" value="F:ATP binding"/>
    <property type="evidence" value="ECO:0007669"/>
    <property type="project" value="UniProtKB-KW"/>
</dbReference>
<evidence type="ECO:0000256" key="1">
    <source>
        <dbReference type="ARBA" id="ARBA00004651"/>
    </source>
</evidence>
<dbReference type="CDD" id="cd18552">
    <property type="entry name" value="ABC_6TM_MsbA_like"/>
    <property type="match status" value="1"/>
</dbReference>
<dbReference type="InterPro" id="IPR027417">
    <property type="entry name" value="P-loop_NTPase"/>
</dbReference>
<dbReference type="GO" id="GO:0005886">
    <property type="term" value="C:plasma membrane"/>
    <property type="evidence" value="ECO:0007669"/>
    <property type="project" value="UniProtKB-SubCell"/>
</dbReference>
<organism evidence="10 11">
    <name type="scientific">Pseudodesulfovibrio senegalensis</name>
    <dbReference type="NCBI Taxonomy" id="1721087"/>
    <lineage>
        <taxon>Bacteria</taxon>
        <taxon>Pseudomonadati</taxon>
        <taxon>Thermodesulfobacteriota</taxon>
        <taxon>Desulfovibrionia</taxon>
        <taxon>Desulfovibrionales</taxon>
        <taxon>Desulfovibrionaceae</taxon>
    </lineage>
</organism>
<feature type="domain" description="ABC transmembrane type-1" evidence="9">
    <location>
        <begin position="33"/>
        <end position="314"/>
    </location>
</feature>
<evidence type="ECO:0000256" key="7">
    <source>
        <dbReference type="SAM" id="Phobius"/>
    </source>
</evidence>
<keyword evidence="4 10" id="KW-0067">ATP-binding</keyword>
<feature type="transmembrane region" description="Helical" evidence="7">
    <location>
        <begin position="172"/>
        <end position="190"/>
    </location>
</feature>
<dbReference type="PROSITE" id="PS50929">
    <property type="entry name" value="ABC_TM1F"/>
    <property type="match status" value="1"/>
</dbReference>
<gene>
    <name evidence="10" type="ORF">F8A88_11715</name>
</gene>
<feature type="domain" description="ABC transporter" evidence="8">
    <location>
        <begin position="348"/>
        <end position="583"/>
    </location>
</feature>
<dbReference type="PROSITE" id="PS00211">
    <property type="entry name" value="ABC_TRANSPORTER_1"/>
    <property type="match status" value="1"/>
</dbReference>
<dbReference type="InterPro" id="IPR011527">
    <property type="entry name" value="ABC1_TM_dom"/>
</dbReference>
<dbReference type="AlphaFoldDB" id="A0A6N6N0J6"/>
<evidence type="ECO:0000313" key="10">
    <source>
        <dbReference type="EMBL" id="KAB1441095.1"/>
    </source>
</evidence>
<dbReference type="FunFam" id="3.40.50.300:FF:000218">
    <property type="entry name" value="Multidrug ABC transporter ATP-binding protein"/>
    <property type="match status" value="1"/>
</dbReference>
<dbReference type="InterPro" id="IPR017871">
    <property type="entry name" value="ABC_transporter-like_CS"/>
</dbReference>
<dbReference type="PANTHER" id="PTHR43394">
    <property type="entry name" value="ATP-DEPENDENT PERMEASE MDL1, MITOCHONDRIAL"/>
    <property type="match status" value="1"/>
</dbReference>
<feature type="transmembrane region" description="Helical" evidence="7">
    <location>
        <begin position="66"/>
        <end position="86"/>
    </location>
</feature>
<evidence type="ECO:0000256" key="3">
    <source>
        <dbReference type="ARBA" id="ARBA00022741"/>
    </source>
</evidence>
<dbReference type="InterPro" id="IPR036640">
    <property type="entry name" value="ABC1_TM_sf"/>
</dbReference>
<feature type="transmembrane region" description="Helical" evidence="7">
    <location>
        <begin position="149"/>
        <end position="166"/>
    </location>
</feature>
<dbReference type="InterPro" id="IPR003439">
    <property type="entry name" value="ABC_transporter-like_ATP-bd"/>
</dbReference>
<dbReference type="RefSeq" id="WP_151151350.1">
    <property type="nucleotide sequence ID" value="NZ_WAIE01000005.1"/>
</dbReference>
<comment type="caution">
    <text evidence="10">The sequence shown here is derived from an EMBL/GenBank/DDBJ whole genome shotgun (WGS) entry which is preliminary data.</text>
</comment>
<dbReference type="Gene3D" id="1.20.1560.10">
    <property type="entry name" value="ABC transporter type 1, transmembrane domain"/>
    <property type="match status" value="1"/>
</dbReference>
<comment type="subcellular location">
    <subcellularLocation>
        <location evidence="1">Cell membrane</location>
        <topology evidence="1">Multi-pass membrane protein</topology>
    </subcellularLocation>
</comment>
<accession>A0A6N6N0J6</accession>
<evidence type="ECO:0000259" key="9">
    <source>
        <dbReference type="PROSITE" id="PS50929"/>
    </source>
</evidence>
<proteinExistence type="predicted"/>
<sequence length="601" mass="66248">MSKHNLTSVDHFGSKQLIKRCAACFWPYRWRVAFAFLSALVVSACNPAIAHLVKPTMNEIFIARDADALIIVPLQFLAVILTKCLARFGQVYVMNIVGYQVLHNLRQQLFSKIIYLPMRFFEESRVGMLMSRVLGDVNAIRQSVPNMIMIIRSICECGMLLGYVIYLNPFLALKTLVVLPLGLLCILYFSKKLRKVGRKLQVQAADINSVTQESLSGVKVVKAFNTEETEKSKFAKESYGVVHLSKKQVLASELSSRTMEFIGGISISFALWYGGSQVVAGNIDAGSFFSFVTALFMLYEPIKKINDANKNVQQALASAERVFGLLDSTEIACEKGGDAAFEPPLGSIEFDHVTFSYPTAGEEAVSDFHLSVAQGEQIALVGPSGSGKTTLVNLIPRFYDVCRGDIRINGRSLPEYDLGSLRRNIGMVSQDAVLFNATIRENICYGMDDVDEAQLVDAAKAAFAHDFISELPEGYETMCGERGVKLSGGQKQRITIARALLKDPALLILDEATSALDTQAERIVQKALDNLMENRTSIVIAHRLSTVLNADKIVVMQKGRIVGMGNHEALLESCDLYNTLHSLQFCQSLSEEDARAMSAGE</sequence>
<keyword evidence="2 7" id="KW-0812">Transmembrane</keyword>
<dbReference type="InterPro" id="IPR003593">
    <property type="entry name" value="AAA+_ATPase"/>
</dbReference>
<dbReference type="Proteomes" id="UP000438699">
    <property type="component" value="Unassembled WGS sequence"/>
</dbReference>
<dbReference type="InterPro" id="IPR039421">
    <property type="entry name" value="Type_1_exporter"/>
</dbReference>
<dbReference type="EMBL" id="WAIE01000005">
    <property type="protein sequence ID" value="KAB1441095.1"/>
    <property type="molecule type" value="Genomic_DNA"/>
</dbReference>
<protein>
    <submittedName>
        <fullName evidence="10">ABC transporter ATP-binding protein</fullName>
    </submittedName>
</protein>
<evidence type="ECO:0000259" key="8">
    <source>
        <dbReference type="PROSITE" id="PS50893"/>
    </source>
</evidence>
<dbReference type="Gene3D" id="3.40.50.300">
    <property type="entry name" value="P-loop containing nucleotide triphosphate hydrolases"/>
    <property type="match status" value="1"/>
</dbReference>
<reference evidence="10 11" key="1">
    <citation type="journal article" date="2017" name="Int. J. Syst. Evol. Microbiol.">
        <title>Desulfovibrio senegalensis sp. nov., a mesophilic sulfate reducer isolated from marine sediment.</title>
        <authorList>
            <person name="Thioye A."/>
            <person name="Gam Z.B.A."/>
            <person name="Mbengue M."/>
            <person name="Cayol J.L."/>
            <person name="Joseph-Bartoli M."/>
            <person name="Toure-Kane C."/>
            <person name="Labat M."/>
        </authorList>
    </citation>
    <scope>NUCLEOTIDE SEQUENCE [LARGE SCALE GENOMIC DNA]</scope>
    <source>
        <strain evidence="10 11">DSM 101509</strain>
    </source>
</reference>
<name>A0A6N6N0J6_9BACT</name>
<dbReference type="Pfam" id="PF00664">
    <property type="entry name" value="ABC_membrane"/>
    <property type="match status" value="1"/>
</dbReference>
<keyword evidence="6 7" id="KW-0472">Membrane</keyword>
<dbReference type="PANTHER" id="PTHR43394:SF1">
    <property type="entry name" value="ATP-BINDING CASSETTE SUB-FAMILY B MEMBER 10, MITOCHONDRIAL"/>
    <property type="match status" value="1"/>
</dbReference>
<evidence type="ECO:0000256" key="5">
    <source>
        <dbReference type="ARBA" id="ARBA00022989"/>
    </source>
</evidence>
<dbReference type="SUPFAM" id="SSF90123">
    <property type="entry name" value="ABC transporter transmembrane region"/>
    <property type="match status" value="1"/>
</dbReference>
<evidence type="ECO:0000256" key="4">
    <source>
        <dbReference type="ARBA" id="ARBA00022840"/>
    </source>
</evidence>